<protein>
    <submittedName>
        <fullName evidence="2">Class I SAM-dependent methyltransferase</fullName>
    </submittedName>
</protein>
<dbReference type="InterPro" id="IPR029063">
    <property type="entry name" value="SAM-dependent_MTases_sf"/>
</dbReference>
<reference evidence="3" key="1">
    <citation type="submission" date="2020-02" db="EMBL/GenBank/DDBJ databases">
        <title>Genomic and physiological characterization of two novel Nitrospinaceae genera.</title>
        <authorList>
            <person name="Mueller A.J."/>
            <person name="Jung M.-Y."/>
            <person name="Strachan C.R."/>
            <person name="Herbold C.W."/>
            <person name="Kirkegaard R.H."/>
            <person name="Daims H."/>
        </authorList>
    </citation>
    <scope>NUCLEOTIDE SEQUENCE [LARGE SCALE GENOMIC DNA]</scope>
</reference>
<sequence length="276" mass="31762">MKELFAEDSPFLREETRKTRWAIPYDHECLNARAEILLGRNDDALSDKTVLDAGAHMGTMAYAALQKGARFVHAVDVEEATVERGLKLFSEVGVESWRYRFEAANLADWLERVSEKSFDTALCFGVLYYVSEPFAILKALKRAVRETILLDTFTASYAMVQGKEAGRLYDSISDAALEQPLMLYALTRPQKKDYRLPETFVQDQRELSVTSFPTCALLELWFEALELDWERLDWSDHILRPCHFSDLESPEQKRASHWADVYASGMRVAYRLRLRG</sequence>
<dbReference type="CDD" id="cd02440">
    <property type="entry name" value="AdoMet_MTases"/>
    <property type="match status" value="1"/>
</dbReference>
<dbReference type="Proteomes" id="UP000594464">
    <property type="component" value="Chromosome"/>
</dbReference>
<dbReference type="KEGG" id="nva:G3M78_00890"/>
<evidence type="ECO:0000313" key="2">
    <source>
        <dbReference type="EMBL" id="QPJ64035.1"/>
    </source>
</evidence>
<accession>A0A7T0G277</accession>
<dbReference type="GO" id="GO:0008168">
    <property type="term" value="F:methyltransferase activity"/>
    <property type="evidence" value="ECO:0007669"/>
    <property type="project" value="UniProtKB-KW"/>
</dbReference>
<dbReference type="AlphaFoldDB" id="A0A7T0G277"/>
<evidence type="ECO:0000259" key="1">
    <source>
        <dbReference type="Pfam" id="PF13847"/>
    </source>
</evidence>
<feature type="domain" description="Methyltransferase" evidence="1">
    <location>
        <begin position="46"/>
        <end position="146"/>
    </location>
</feature>
<name>A0A7T0G277_9BACT</name>
<dbReference type="SUPFAM" id="SSF53335">
    <property type="entry name" value="S-adenosyl-L-methionine-dependent methyltransferases"/>
    <property type="match status" value="1"/>
</dbReference>
<organism evidence="2 3">
    <name type="scientific">Candidatus Nitrohelix vancouverensis</name>
    <dbReference type="NCBI Taxonomy" id="2705534"/>
    <lineage>
        <taxon>Bacteria</taxon>
        <taxon>Pseudomonadati</taxon>
        <taxon>Nitrospinota/Tectimicrobiota group</taxon>
        <taxon>Nitrospinota</taxon>
        <taxon>Nitrospinia</taxon>
        <taxon>Nitrospinales</taxon>
        <taxon>Nitrospinaceae</taxon>
        <taxon>Candidatus Nitrohelix</taxon>
    </lineage>
</organism>
<dbReference type="Gene3D" id="3.40.50.150">
    <property type="entry name" value="Vaccinia Virus protein VP39"/>
    <property type="match status" value="1"/>
</dbReference>
<dbReference type="EMBL" id="CP048620">
    <property type="protein sequence ID" value="QPJ64035.1"/>
    <property type="molecule type" value="Genomic_DNA"/>
</dbReference>
<gene>
    <name evidence="2" type="ORF">G3M78_00890</name>
</gene>
<proteinExistence type="predicted"/>
<keyword evidence="2" id="KW-0489">Methyltransferase</keyword>
<keyword evidence="2" id="KW-0808">Transferase</keyword>
<dbReference type="GO" id="GO:0032259">
    <property type="term" value="P:methylation"/>
    <property type="evidence" value="ECO:0007669"/>
    <property type="project" value="UniProtKB-KW"/>
</dbReference>
<dbReference type="InterPro" id="IPR025714">
    <property type="entry name" value="Methyltranfer_dom"/>
</dbReference>
<evidence type="ECO:0000313" key="3">
    <source>
        <dbReference type="Proteomes" id="UP000594464"/>
    </source>
</evidence>
<dbReference type="Pfam" id="PF13847">
    <property type="entry name" value="Methyltransf_31"/>
    <property type="match status" value="1"/>
</dbReference>